<evidence type="ECO:0000256" key="4">
    <source>
        <dbReference type="SAM" id="Phobius"/>
    </source>
</evidence>
<dbReference type="AlphaFoldDB" id="A0A7W8ZIC0"/>
<evidence type="ECO:0000313" key="6">
    <source>
        <dbReference type="EMBL" id="MBB5634517.1"/>
    </source>
</evidence>
<sequence length="64" mass="6870">MSLQTGILLGAATAAIQTAGTRLFADFFEGESRMKMIAWQGMAIKFGGVIFLSLGGIMDEVGWR</sequence>
<feature type="transmembrane region" description="Helical" evidence="4">
    <location>
        <begin position="37"/>
        <end position="58"/>
    </location>
</feature>
<reference evidence="6 7" key="1">
    <citation type="submission" date="2020-08" db="EMBL/GenBank/DDBJ databases">
        <title>Genomic Encyclopedia of Type Strains, Phase IV (KMG-V): Genome sequencing to study the core and pangenomes of soil and plant-associated prokaryotes.</title>
        <authorList>
            <person name="Whitman W."/>
        </authorList>
    </citation>
    <scope>NUCLEOTIDE SEQUENCE [LARGE SCALE GENOMIC DNA]</scope>
    <source>
        <strain evidence="6 7">S3M1</strain>
    </source>
</reference>
<dbReference type="GO" id="GO:0022857">
    <property type="term" value="F:transmembrane transporter activity"/>
    <property type="evidence" value="ECO:0007669"/>
    <property type="project" value="InterPro"/>
</dbReference>
<dbReference type="EMBL" id="JACHCE010000001">
    <property type="protein sequence ID" value="MBB5634517.1"/>
    <property type="molecule type" value="Genomic_DNA"/>
</dbReference>
<evidence type="ECO:0000313" key="7">
    <source>
        <dbReference type="Proteomes" id="UP000537204"/>
    </source>
</evidence>
<dbReference type="SUPFAM" id="SSF103473">
    <property type="entry name" value="MFS general substrate transporter"/>
    <property type="match status" value="1"/>
</dbReference>
<proteinExistence type="predicted"/>
<gene>
    <name evidence="6" type="ORF">HDE68_000402</name>
</gene>
<dbReference type="InterPro" id="IPR020846">
    <property type="entry name" value="MFS_dom"/>
</dbReference>
<accession>A0A7W8ZIC0</accession>
<keyword evidence="3 4" id="KW-0472">Membrane</keyword>
<feature type="domain" description="Major facilitator superfamily (MFS) profile" evidence="5">
    <location>
        <begin position="1"/>
        <end position="64"/>
    </location>
</feature>
<dbReference type="Gene3D" id="1.20.1250.20">
    <property type="entry name" value="MFS general substrate transporter like domains"/>
    <property type="match status" value="1"/>
</dbReference>
<dbReference type="PROSITE" id="PS50850">
    <property type="entry name" value="MFS"/>
    <property type="match status" value="1"/>
</dbReference>
<comment type="caution">
    <text evidence="6">The sequence shown here is derived from an EMBL/GenBank/DDBJ whole genome shotgun (WGS) entry which is preliminary data.</text>
</comment>
<protein>
    <submittedName>
        <fullName evidence="6">MFS family permease</fullName>
    </submittedName>
</protein>
<evidence type="ECO:0000259" key="5">
    <source>
        <dbReference type="PROSITE" id="PS50850"/>
    </source>
</evidence>
<dbReference type="Proteomes" id="UP000537204">
    <property type="component" value="Unassembled WGS sequence"/>
</dbReference>
<organism evidence="6 7">
    <name type="scientific">Pedobacter cryoconitis</name>
    <dbReference type="NCBI Taxonomy" id="188932"/>
    <lineage>
        <taxon>Bacteria</taxon>
        <taxon>Pseudomonadati</taxon>
        <taxon>Bacteroidota</taxon>
        <taxon>Sphingobacteriia</taxon>
        <taxon>Sphingobacteriales</taxon>
        <taxon>Sphingobacteriaceae</taxon>
        <taxon>Pedobacter</taxon>
    </lineage>
</organism>
<evidence type="ECO:0000256" key="3">
    <source>
        <dbReference type="ARBA" id="ARBA00023136"/>
    </source>
</evidence>
<keyword evidence="1 4" id="KW-0812">Transmembrane</keyword>
<keyword evidence="2 4" id="KW-1133">Transmembrane helix</keyword>
<name>A0A7W8ZIC0_9SPHI</name>
<evidence type="ECO:0000256" key="1">
    <source>
        <dbReference type="ARBA" id="ARBA00022692"/>
    </source>
</evidence>
<evidence type="ECO:0000256" key="2">
    <source>
        <dbReference type="ARBA" id="ARBA00022989"/>
    </source>
</evidence>
<dbReference type="InterPro" id="IPR036259">
    <property type="entry name" value="MFS_trans_sf"/>
</dbReference>